<feature type="domain" description="Hydrophobic seed protein" evidence="2">
    <location>
        <begin position="49"/>
        <end position="110"/>
    </location>
</feature>
<feature type="chain" id="PRO_5029722399" description="Hydrophobic seed protein domain-containing protein" evidence="1">
    <location>
        <begin position="25"/>
        <end position="110"/>
    </location>
</feature>
<dbReference type="Pfam" id="PF14547">
    <property type="entry name" value="Hydrophob_seed"/>
    <property type="match status" value="1"/>
</dbReference>
<proteinExistence type="predicted"/>
<gene>
    <name evidence="3" type="ORF">SI8410_08010873</name>
</gene>
<evidence type="ECO:0000259" key="2">
    <source>
        <dbReference type="Pfam" id="PF14547"/>
    </source>
</evidence>
<dbReference type="AlphaFoldDB" id="A0A7I8KT98"/>
<dbReference type="EMBL" id="LR746271">
    <property type="protein sequence ID" value="CAA7400195.1"/>
    <property type="molecule type" value="Genomic_DNA"/>
</dbReference>
<evidence type="ECO:0000256" key="1">
    <source>
        <dbReference type="SAM" id="SignalP"/>
    </source>
</evidence>
<dbReference type="InterPro" id="IPR036312">
    <property type="entry name" value="Bifun_inhib/LTP/seed_sf"/>
</dbReference>
<feature type="signal peptide" evidence="1">
    <location>
        <begin position="1"/>
        <end position="24"/>
    </location>
</feature>
<dbReference type="InterPro" id="IPR027923">
    <property type="entry name" value="Hydrophob_seed_dom"/>
</dbReference>
<organism evidence="3 4">
    <name type="scientific">Spirodela intermedia</name>
    <name type="common">Intermediate duckweed</name>
    <dbReference type="NCBI Taxonomy" id="51605"/>
    <lineage>
        <taxon>Eukaryota</taxon>
        <taxon>Viridiplantae</taxon>
        <taxon>Streptophyta</taxon>
        <taxon>Embryophyta</taxon>
        <taxon>Tracheophyta</taxon>
        <taxon>Spermatophyta</taxon>
        <taxon>Magnoliopsida</taxon>
        <taxon>Liliopsida</taxon>
        <taxon>Araceae</taxon>
        <taxon>Lemnoideae</taxon>
        <taxon>Spirodela</taxon>
    </lineage>
</organism>
<accession>A0A7I8KT98</accession>
<sequence length="110" mass="11778">MTSKFQVTSAFLIANLFIWTLVSSQPTVTPPPPPPPIPILSCVFNILSLVAPNNGPCCNLIRSTSNTDAVSCLCLGIRINLFGFNITVPRDIKLLLNVCNVTVPIVIGCP</sequence>
<dbReference type="Gene3D" id="1.10.110.10">
    <property type="entry name" value="Plant lipid-transfer and hydrophobic proteins"/>
    <property type="match status" value="1"/>
</dbReference>
<name>A0A7I8KT98_SPIIN</name>
<evidence type="ECO:0000313" key="4">
    <source>
        <dbReference type="Proteomes" id="UP000663760"/>
    </source>
</evidence>
<dbReference type="SUPFAM" id="SSF47699">
    <property type="entry name" value="Bifunctional inhibitor/lipid-transfer protein/seed storage 2S albumin"/>
    <property type="match status" value="1"/>
</dbReference>
<keyword evidence="1" id="KW-0732">Signal</keyword>
<dbReference type="Proteomes" id="UP000663760">
    <property type="component" value="Chromosome 8"/>
</dbReference>
<evidence type="ECO:0000313" key="3">
    <source>
        <dbReference type="EMBL" id="CAA7400195.1"/>
    </source>
</evidence>
<protein>
    <recommendedName>
        <fullName evidence="2">Hydrophobic seed protein domain-containing protein</fullName>
    </recommendedName>
</protein>
<keyword evidence="4" id="KW-1185">Reference proteome</keyword>
<reference evidence="3" key="1">
    <citation type="submission" date="2020-02" db="EMBL/GenBank/DDBJ databases">
        <authorList>
            <person name="Scholz U."/>
            <person name="Mascher M."/>
            <person name="Fiebig A."/>
        </authorList>
    </citation>
    <scope>NUCLEOTIDE SEQUENCE</scope>
</reference>